<sequence length="67" mass="7824">MLKSRTREQTTTHEERGQPSEAVRDLARRFFAQRRSDKNKTPTALQKRMIDEGPVFTPPLKPSQSKR</sequence>
<dbReference type="AlphaFoldDB" id="A0A947D5T9"/>
<proteinExistence type="predicted"/>
<feature type="region of interest" description="Disordered" evidence="1">
    <location>
        <begin position="1"/>
        <end position="67"/>
    </location>
</feature>
<gene>
    <name evidence="2" type="ORF">KL771_11705</name>
</gene>
<evidence type="ECO:0000313" key="3">
    <source>
        <dbReference type="Proteomes" id="UP000766595"/>
    </source>
</evidence>
<comment type="caution">
    <text evidence="2">The sequence shown here is derived from an EMBL/GenBank/DDBJ whole genome shotgun (WGS) entry which is preliminary data.</text>
</comment>
<protein>
    <submittedName>
        <fullName evidence="2">Uncharacterized protein</fullName>
    </submittedName>
</protein>
<evidence type="ECO:0000313" key="2">
    <source>
        <dbReference type="EMBL" id="MBT9290126.1"/>
    </source>
</evidence>
<dbReference type="EMBL" id="JAHHZF010000005">
    <property type="protein sequence ID" value="MBT9290126.1"/>
    <property type="molecule type" value="Genomic_DNA"/>
</dbReference>
<dbReference type="Proteomes" id="UP000766595">
    <property type="component" value="Unassembled WGS sequence"/>
</dbReference>
<dbReference type="RefSeq" id="WP_261968736.1">
    <property type="nucleotide sequence ID" value="NZ_JAHHZF010000005.1"/>
</dbReference>
<evidence type="ECO:0000256" key="1">
    <source>
        <dbReference type="SAM" id="MobiDB-lite"/>
    </source>
</evidence>
<keyword evidence="3" id="KW-1185">Reference proteome</keyword>
<name>A0A947D5T9_9HYPH</name>
<reference evidence="2 3" key="1">
    <citation type="submission" date="2021-06" db="EMBL/GenBank/DDBJ databases">
        <authorList>
            <person name="Grouzdev D.S."/>
            <person name="Koziaeva V."/>
        </authorList>
    </citation>
    <scope>NUCLEOTIDE SEQUENCE [LARGE SCALE GENOMIC DNA]</scope>
    <source>
        <strain evidence="2 3">22</strain>
    </source>
</reference>
<feature type="compositionally biased region" description="Basic and acidic residues" evidence="1">
    <location>
        <begin position="1"/>
        <end position="40"/>
    </location>
</feature>
<accession>A0A947D5T9</accession>
<organism evidence="2 3">
    <name type="scientific">Prosthecodimorpha staleyi</name>
    <dbReference type="NCBI Taxonomy" id="2840188"/>
    <lineage>
        <taxon>Bacteria</taxon>
        <taxon>Pseudomonadati</taxon>
        <taxon>Pseudomonadota</taxon>
        <taxon>Alphaproteobacteria</taxon>
        <taxon>Hyphomicrobiales</taxon>
        <taxon>Ancalomicrobiaceae</taxon>
        <taxon>Prosthecodimorpha</taxon>
    </lineage>
</organism>